<feature type="transmembrane region" description="Helical" evidence="1">
    <location>
        <begin position="50"/>
        <end position="68"/>
    </location>
</feature>
<proteinExistence type="predicted"/>
<protein>
    <submittedName>
        <fullName evidence="2">Uncharacterized protein</fullName>
    </submittedName>
</protein>
<reference evidence="2" key="1">
    <citation type="journal article" date="2020" name="mSystems">
        <title>Genome- and Community-Level Interaction Insights into Carbon Utilization and Element Cycling Functions of Hydrothermarchaeota in Hydrothermal Sediment.</title>
        <authorList>
            <person name="Zhou Z."/>
            <person name="Liu Y."/>
            <person name="Xu W."/>
            <person name="Pan J."/>
            <person name="Luo Z.H."/>
            <person name="Li M."/>
        </authorList>
    </citation>
    <scope>NUCLEOTIDE SEQUENCE [LARGE SCALE GENOMIC DNA]</scope>
    <source>
        <strain evidence="2">SpSt-897</strain>
    </source>
</reference>
<evidence type="ECO:0000313" key="2">
    <source>
        <dbReference type="EMBL" id="HGF35605.1"/>
    </source>
</evidence>
<feature type="transmembrane region" description="Helical" evidence="1">
    <location>
        <begin position="74"/>
        <end position="99"/>
    </location>
</feature>
<dbReference type="EMBL" id="DTMF01000354">
    <property type="protein sequence ID" value="HGF35605.1"/>
    <property type="molecule type" value="Genomic_DNA"/>
</dbReference>
<keyword evidence="1" id="KW-1133">Transmembrane helix</keyword>
<name>A0A7C3Z435_9BACT</name>
<keyword evidence="1" id="KW-0812">Transmembrane</keyword>
<dbReference type="AlphaFoldDB" id="A0A7C3Z435"/>
<dbReference type="Pfam" id="PF19588">
    <property type="entry name" value="SxtJ"/>
    <property type="match status" value="1"/>
</dbReference>
<dbReference type="InterPro" id="IPR045781">
    <property type="entry name" value="SxtJ"/>
</dbReference>
<comment type="caution">
    <text evidence="2">The sequence shown here is derived from an EMBL/GenBank/DDBJ whole genome shotgun (WGS) entry which is preliminary data.</text>
</comment>
<accession>A0A7C3Z435</accession>
<keyword evidence="1" id="KW-0472">Membrane</keyword>
<gene>
    <name evidence="2" type="ORF">ENW96_14700</name>
</gene>
<organism evidence="2">
    <name type="scientific">Desulfobacca acetoxidans</name>
    <dbReference type="NCBI Taxonomy" id="60893"/>
    <lineage>
        <taxon>Bacteria</taxon>
        <taxon>Pseudomonadati</taxon>
        <taxon>Thermodesulfobacteriota</taxon>
        <taxon>Desulfobaccia</taxon>
        <taxon>Desulfobaccales</taxon>
        <taxon>Desulfobaccaceae</taxon>
        <taxon>Desulfobacca</taxon>
    </lineage>
</organism>
<sequence>MEIITQSKSQKKAGLSSRLLSASLEQARDTGLALTLLCLLLVQFKQAYKLVPLAMALLVVAMAWPRAFRPLAGLWFGLAHLIGTFMSKVILTVLFFVLVTPIGLLRRLLGNDSLQLKKWKQGQDSVFLVRADLIDKKDLHAPY</sequence>
<evidence type="ECO:0000256" key="1">
    <source>
        <dbReference type="SAM" id="Phobius"/>
    </source>
</evidence>